<dbReference type="CDD" id="cd24054">
    <property type="entry name" value="ASKHA_NBD_AaPPX-GppA_MtPPX2-like"/>
    <property type="match status" value="1"/>
</dbReference>
<dbReference type="Gene3D" id="3.30.420.40">
    <property type="match status" value="1"/>
</dbReference>
<dbReference type="GO" id="GO:0016462">
    <property type="term" value="F:pyrophosphatase activity"/>
    <property type="evidence" value="ECO:0007669"/>
    <property type="project" value="TreeGrafter"/>
</dbReference>
<protein>
    <submittedName>
        <fullName evidence="2">Exopolyphosphatase</fullName>
    </submittedName>
</protein>
<dbReference type="Pfam" id="PF02541">
    <property type="entry name" value="Ppx-GppA"/>
    <property type="match status" value="1"/>
</dbReference>
<evidence type="ECO:0000313" key="3">
    <source>
        <dbReference type="Proteomes" id="UP000015350"/>
    </source>
</evidence>
<dbReference type="OrthoDB" id="9793035at2"/>
<reference evidence="2 3" key="1">
    <citation type="submission" date="2013-04" db="EMBL/GenBank/DDBJ databases">
        <authorList>
            <person name="Kuznetsov B."/>
            <person name="Ivanovsky R."/>
        </authorList>
    </citation>
    <scope>NUCLEOTIDE SEQUENCE [LARGE SCALE GENOMIC DNA]</scope>
    <source>
        <strain evidence="2 3">MGU-K5</strain>
    </source>
</reference>
<dbReference type="Gene3D" id="3.30.420.150">
    <property type="entry name" value="Exopolyphosphatase. Domain 2"/>
    <property type="match status" value="1"/>
</dbReference>
<dbReference type="Proteomes" id="UP000015350">
    <property type="component" value="Unassembled WGS sequence"/>
</dbReference>
<dbReference type="InterPro" id="IPR043129">
    <property type="entry name" value="ATPase_NBD"/>
</dbReference>
<dbReference type="PANTHER" id="PTHR30005:SF0">
    <property type="entry name" value="RETROGRADE REGULATION PROTEIN 2"/>
    <property type="match status" value="1"/>
</dbReference>
<dbReference type="InterPro" id="IPR050273">
    <property type="entry name" value="GppA/Ppx_hydrolase"/>
</dbReference>
<dbReference type="PATRIC" id="fig|1316936.3.peg.693"/>
<feature type="domain" description="Ppx/GppA phosphatase N-terminal" evidence="1">
    <location>
        <begin position="21"/>
        <end position="316"/>
    </location>
</feature>
<accession>S9SDX3</accession>
<evidence type="ECO:0000313" key="2">
    <source>
        <dbReference type="EMBL" id="EPY02939.1"/>
    </source>
</evidence>
<dbReference type="STRING" id="1316936.K678_03422"/>
<sequence>MPSDAVYAALDLGTNNCRMLVARPTGHGFRVIDAFSRVTRLGEGLGRTGRLSEAAMARTLDALEACADKMRRNRAGRARLVATEACRRAVNGAEFTARIAERTGLAPDIISAQEEAGLALAGCSSLLDPHVPWSLVFDIGGGSTELVWVRTDGDGQSVKGVRSVPTGVVTLAEQSGAEMATLAGYEAVVARLTEAFAPFEHEHGIAARMVGEQAQMLGTSGTVTTLGALHLGLERYDRALIDGLNLNFADIAAVSRMLAGMSSDDRAAHPCIGPERADLVVAGCAILDAVCRLWPLGRLRVADRGVREGVLLGMMREDAHGSQRKRT</sequence>
<dbReference type="RefSeq" id="WP_021131064.1">
    <property type="nucleotide sequence ID" value="NZ_AQPH01000007.1"/>
</dbReference>
<dbReference type="SUPFAM" id="SSF53067">
    <property type="entry name" value="Actin-like ATPase domain"/>
    <property type="match status" value="2"/>
</dbReference>
<organism evidence="2 3">
    <name type="scientific">Magnetospirillum fulvum MGU-K5</name>
    <dbReference type="NCBI Taxonomy" id="1316936"/>
    <lineage>
        <taxon>Bacteria</taxon>
        <taxon>Pseudomonadati</taxon>
        <taxon>Pseudomonadota</taxon>
        <taxon>Alphaproteobacteria</taxon>
        <taxon>Rhodospirillales</taxon>
        <taxon>Rhodospirillaceae</taxon>
        <taxon>Magnetospirillum</taxon>
    </lineage>
</organism>
<dbReference type="eggNOG" id="COG0248">
    <property type="taxonomic scope" value="Bacteria"/>
</dbReference>
<comment type="caution">
    <text evidence="2">The sequence shown here is derived from an EMBL/GenBank/DDBJ whole genome shotgun (WGS) entry which is preliminary data.</text>
</comment>
<name>S9SDX3_MAGFU</name>
<gene>
    <name evidence="2" type="ORF">K678_03422</name>
</gene>
<evidence type="ECO:0000259" key="1">
    <source>
        <dbReference type="Pfam" id="PF02541"/>
    </source>
</evidence>
<dbReference type="AlphaFoldDB" id="S9SDX3"/>
<proteinExistence type="predicted"/>
<dbReference type="PANTHER" id="PTHR30005">
    <property type="entry name" value="EXOPOLYPHOSPHATASE"/>
    <property type="match status" value="1"/>
</dbReference>
<dbReference type="InterPro" id="IPR003695">
    <property type="entry name" value="Ppx_GppA_N"/>
</dbReference>
<dbReference type="EMBL" id="AQPH01000007">
    <property type="protein sequence ID" value="EPY02939.1"/>
    <property type="molecule type" value="Genomic_DNA"/>
</dbReference>